<evidence type="ECO:0000256" key="1">
    <source>
        <dbReference type="SAM" id="MobiDB-lite"/>
    </source>
</evidence>
<dbReference type="SUPFAM" id="SSF53187">
    <property type="entry name" value="Zn-dependent exopeptidases"/>
    <property type="match status" value="1"/>
</dbReference>
<keyword evidence="4" id="KW-0645">Protease</keyword>
<dbReference type="Pfam" id="PF04389">
    <property type="entry name" value="Peptidase_M28"/>
    <property type="match status" value="1"/>
</dbReference>
<dbReference type="InterPro" id="IPR007484">
    <property type="entry name" value="Peptidase_M28"/>
</dbReference>
<feature type="region of interest" description="Disordered" evidence="1">
    <location>
        <begin position="28"/>
        <end position="52"/>
    </location>
</feature>
<dbReference type="PANTHER" id="PTHR12147:SF26">
    <property type="entry name" value="PEPTIDASE M28 DOMAIN-CONTAINING PROTEIN"/>
    <property type="match status" value="1"/>
</dbReference>
<evidence type="ECO:0000313" key="4">
    <source>
        <dbReference type="EMBL" id="CUR61877.1"/>
    </source>
</evidence>
<dbReference type="InterPro" id="IPR045175">
    <property type="entry name" value="M28_fam"/>
</dbReference>
<organism evidence="4">
    <name type="scientific">metagenome</name>
    <dbReference type="NCBI Taxonomy" id="256318"/>
    <lineage>
        <taxon>unclassified sequences</taxon>
        <taxon>metagenomes</taxon>
    </lineage>
</organism>
<dbReference type="AlphaFoldDB" id="A0A2P2CIV5"/>
<dbReference type="Gene3D" id="3.50.30.30">
    <property type="match status" value="1"/>
</dbReference>
<dbReference type="CDD" id="cd00538">
    <property type="entry name" value="PA"/>
    <property type="match status" value="1"/>
</dbReference>
<keyword evidence="4" id="KW-0378">Hydrolase</keyword>
<dbReference type="InterPro" id="IPR003137">
    <property type="entry name" value="PA_domain"/>
</dbReference>
<protein>
    <submittedName>
        <fullName evidence="4">Putative Aminopeptidase Y</fullName>
        <ecNumber evidence="4">3.4.11.15</ecNumber>
    </submittedName>
</protein>
<dbReference type="SUPFAM" id="SSF52025">
    <property type="entry name" value="PA domain"/>
    <property type="match status" value="1"/>
</dbReference>
<dbReference type="InterPro" id="IPR046450">
    <property type="entry name" value="PA_dom_sf"/>
</dbReference>
<feature type="domain" description="PA" evidence="2">
    <location>
        <begin position="177"/>
        <end position="262"/>
    </location>
</feature>
<accession>A0A2P2CIV5</accession>
<keyword evidence="4" id="KW-0031">Aminopeptidase</keyword>
<dbReference type="GO" id="GO:0008235">
    <property type="term" value="F:metalloexopeptidase activity"/>
    <property type="evidence" value="ECO:0007669"/>
    <property type="project" value="InterPro"/>
</dbReference>
<dbReference type="EC" id="3.4.11.15" evidence="4"/>
<dbReference type="GO" id="GO:0006508">
    <property type="term" value="P:proteolysis"/>
    <property type="evidence" value="ECO:0007669"/>
    <property type="project" value="InterPro"/>
</dbReference>
<dbReference type="EMBL" id="CZKB01000025">
    <property type="protein sequence ID" value="CUR61877.1"/>
    <property type="molecule type" value="Genomic_DNA"/>
</dbReference>
<evidence type="ECO:0000259" key="3">
    <source>
        <dbReference type="Pfam" id="PF04389"/>
    </source>
</evidence>
<reference evidence="4" key="1">
    <citation type="submission" date="2015-08" db="EMBL/GenBank/DDBJ databases">
        <authorList>
            <person name="Babu N.S."/>
            <person name="Beckwith C.J."/>
            <person name="Beseler K.G."/>
            <person name="Brison A."/>
            <person name="Carone J.V."/>
            <person name="Caskin T.P."/>
            <person name="Diamond M."/>
            <person name="Durham M.E."/>
            <person name="Foxe J.M."/>
            <person name="Go M."/>
            <person name="Henderson B.A."/>
            <person name="Jones I.B."/>
            <person name="McGettigan J.A."/>
            <person name="Micheletti S.J."/>
            <person name="Nasrallah M.E."/>
            <person name="Ortiz D."/>
            <person name="Piller C.R."/>
            <person name="Privatt S.R."/>
            <person name="Schneider S.L."/>
            <person name="Sharp S."/>
            <person name="Smith T.C."/>
            <person name="Stanton J.D."/>
            <person name="Ullery H.E."/>
            <person name="Wilson R.J."/>
            <person name="Serrano M.G."/>
            <person name="Buck G."/>
            <person name="Lee V."/>
            <person name="Wang Y."/>
            <person name="Carvalho R."/>
            <person name="Voegtly L."/>
            <person name="Shi R."/>
            <person name="Duckworth R."/>
            <person name="Johnson A."/>
            <person name="Loviza R."/>
            <person name="Walstead R."/>
            <person name="Shah Z."/>
            <person name="Kiflezghi M."/>
            <person name="Wade K."/>
            <person name="Ball S.L."/>
            <person name="Bradley K.W."/>
            <person name="Asai D.J."/>
            <person name="Bowman C.A."/>
            <person name="Russell D.A."/>
            <person name="Pope W.H."/>
            <person name="Jacobs-Sera D."/>
            <person name="Hendrix R.W."/>
            <person name="Hatfull G.F."/>
        </authorList>
    </citation>
    <scope>NUCLEOTIDE SEQUENCE</scope>
</reference>
<name>A0A2P2CIV5_9ZZZZ</name>
<evidence type="ECO:0000259" key="2">
    <source>
        <dbReference type="Pfam" id="PF02225"/>
    </source>
</evidence>
<dbReference type="PANTHER" id="PTHR12147">
    <property type="entry name" value="METALLOPEPTIDASE M28 FAMILY MEMBER"/>
    <property type="match status" value="1"/>
</dbReference>
<proteinExistence type="predicted"/>
<dbReference type="Pfam" id="PF02225">
    <property type="entry name" value="PA"/>
    <property type="match status" value="1"/>
</dbReference>
<dbReference type="GO" id="GO:0004177">
    <property type="term" value="F:aminopeptidase activity"/>
    <property type="evidence" value="ECO:0007669"/>
    <property type="project" value="UniProtKB-KW"/>
</dbReference>
<gene>
    <name evidence="4" type="ORF">NOCA150177</name>
</gene>
<feature type="domain" description="Peptidase M28" evidence="3">
    <location>
        <begin position="290"/>
        <end position="489"/>
    </location>
</feature>
<dbReference type="Gene3D" id="3.40.630.10">
    <property type="entry name" value="Zn peptidases"/>
    <property type="match status" value="1"/>
</dbReference>
<sequence length="581" mass="61376">MNTASKLLSATAASVLIATAVASAGSGAVQTGTKTHPGHHSHGSHRVTPDSPQAKRFVKGVTVAEITAHQTALQRIASLNDDTREVFSNGYQESLDYVVSTLRDAGYSPQVTQFNFPVWSESQPPVLNRVTPPKTYVPGDAADSDQPIADFITMANSPTVELTDAPVFPVGGIVDPPTGGSESGCEAADYTGVSGKVALVQRGTCAFVTKWSLAQAAGATGVIIYNEGNTAARQNPIFVDNQPDPPATIAAVITSYTLGNELLQAYKLGENPTVDLKVYGTFTDRFLPQVIAETRGGDRDHVVVVGAHLDSVEAGPGINDDGSGTATLLAQAEELANGRYHLRNKVRFGWFGAEENGLVGSTYYAHNLSQREVDKIDVMLDYDMLASPNYVRGVYDGDGNAAPDNPAGPEGSGKVEQVFDDWFDAQGLESVRRAFDGRSDYVGFTDRGIPSGGVFAGAEGVKTAEEAAIYGGAAGSWYDPCYHQLCDNLITVLTGVPPLDAEGLAPTGDEAAKRAAQRAMAGGAIKGLTELSAAASYAVYYFGASKDPFSAKVHKARKEARKVGTRGPDYAWHGHGNRVRR</sequence>
<feature type="compositionally biased region" description="Basic residues" evidence="1">
    <location>
        <begin position="36"/>
        <end position="45"/>
    </location>
</feature>